<dbReference type="Proteomes" id="UP001239445">
    <property type="component" value="Unassembled WGS sequence"/>
</dbReference>
<dbReference type="EMBL" id="MU839845">
    <property type="protein sequence ID" value="KAK1750765.1"/>
    <property type="molecule type" value="Genomic_DNA"/>
</dbReference>
<name>A0AAJ0F728_9PEZI</name>
<gene>
    <name evidence="2" type="ORF">QBC47DRAFT_393492</name>
</gene>
<evidence type="ECO:0000313" key="2">
    <source>
        <dbReference type="EMBL" id="KAK1750765.1"/>
    </source>
</evidence>
<dbReference type="AlphaFoldDB" id="A0AAJ0F728"/>
<accession>A0AAJ0F728</accession>
<comment type="caution">
    <text evidence="2">The sequence shown here is derived from an EMBL/GenBank/DDBJ whole genome shotgun (WGS) entry which is preliminary data.</text>
</comment>
<feature type="region of interest" description="Disordered" evidence="1">
    <location>
        <begin position="67"/>
        <end position="86"/>
    </location>
</feature>
<proteinExistence type="predicted"/>
<evidence type="ECO:0000256" key="1">
    <source>
        <dbReference type="SAM" id="MobiDB-lite"/>
    </source>
</evidence>
<reference evidence="2" key="1">
    <citation type="submission" date="2023-06" db="EMBL/GenBank/DDBJ databases">
        <title>Genome-scale phylogeny and comparative genomics of the fungal order Sordariales.</title>
        <authorList>
            <consortium name="Lawrence Berkeley National Laboratory"/>
            <person name="Hensen N."/>
            <person name="Bonometti L."/>
            <person name="Westerberg I."/>
            <person name="Brannstrom I.O."/>
            <person name="Guillou S."/>
            <person name="Cros-Aarteil S."/>
            <person name="Calhoun S."/>
            <person name="Haridas S."/>
            <person name="Kuo A."/>
            <person name="Mondo S."/>
            <person name="Pangilinan J."/>
            <person name="Riley R."/>
            <person name="Labutti K."/>
            <person name="Andreopoulos B."/>
            <person name="Lipzen A."/>
            <person name="Chen C."/>
            <person name="Yanf M."/>
            <person name="Daum C."/>
            <person name="Ng V."/>
            <person name="Clum A."/>
            <person name="Steindorff A."/>
            <person name="Ohm R."/>
            <person name="Martin F."/>
            <person name="Silar P."/>
            <person name="Natvig D."/>
            <person name="Lalanne C."/>
            <person name="Gautier V."/>
            <person name="Ament-Velasquez S.L."/>
            <person name="Kruys A."/>
            <person name="Hutchinson M.I."/>
            <person name="Powell A.J."/>
            <person name="Barry K."/>
            <person name="Miller A.N."/>
            <person name="Grigoriev I.V."/>
            <person name="Debuchy R."/>
            <person name="Gladieux P."/>
            <person name="Thoren M.H."/>
            <person name="Johannesson H."/>
        </authorList>
    </citation>
    <scope>NUCLEOTIDE SEQUENCE</scope>
    <source>
        <strain evidence="2">PSN4</strain>
    </source>
</reference>
<evidence type="ECO:0000313" key="3">
    <source>
        <dbReference type="Proteomes" id="UP001239445"/>
    </source>
</evidence>
<feature type="compositionally biased region" description="Gly residues" evidence="1">
    <location>
        <begin position="75"/>
        <end position="86"/>
    </location>
</feature>
<sequence>MCMQATCPTCSKTSWRGCGSHIPSVFASIPEDKWCTCEPRTEVGGKQYPPMAKMNFGLPTWMTGWMGGASENATSGGGGGAQGEGK</sequence>
<dbReference type="PANTHER" id="PTHR34724">
    <property type="entry name" value="OS12G0596101 PROTEIN"/>
    <property type="match status" value="1"/>
</dbReference>
<keyword evidence="3" id="KW-1185">Reference proteome</keyword>
<dbReference type="PANTHER" id="PTHR34724:SF2">
    <property type="entry name" value="OS12G0596101 PROTEIN"/>
    <property type="match status" value="1"/>
</dbReference>
<organism evidence="2 3">
    <name type="scientific">Echria macrotheca</name>
    <dbReference type="NCBI Taxonomy" id="438768"/>
    <lineage>
        <taxon>Eukaryota</taxon>
        <taxon>Fungi</taxon>
        <taxon>Dikarya</taxon>
        <taxon>Ascomycota</taxon>
        <taxon>Pezizomycotina</taxon>
        <taxon>Sordariomycetes</taxon>
        <taxon>Sordariomycetidae</taxon>
        <taxon>Sordariales</taxon>
        <taxon>Schizotheciaceae</taxon>
        <taxon>Echria</taxon>
    </lineage>
</organism>
<protein>
    <submittedName>
        <fullName evidence="2">Uncharacterized protein</fullName>
    </submittedName>
</protein>